<dbReference type="CDD" id="cd00067">
    <property type="entry name" value="GAL4"/>
    <property type="match status" value="1"/>
</dbReference>
<evidence type="ECO:0000256" key="4">
    <source>
        <dbReference type="ARBA" id="ARBA00023015"/>
    </source>
</evidence>
<keyword evidence="2" id="KW-0479">Metal-binding</keyword>
<sequence length="686" mass="76932">MVRSSFCDNPLLRVSRPVSACSRCRTAKVKCDGKLPACTACEKAGRESECSAANDQFARGKERSYVAALELRAEKLERRLRHARLRKASVALHDTDAPLPAVPQSHFDPGRKDSLAILTAAIHRKAAQNRENSDGNSLVSDFGFLSVDAATRDFEPSEVNISFARLVLAASTNDPIPDLDDTEAGLPERQVADSIIQFYETNILELYPIFDVAKLRSLANDMYADDPRPMRSWEYWMFWMVLAIGSAAQSQSKEDEHYLRGLDFVARALTRADRALMPGYVTQLQSLILLTQYSMLDPVHFDSWPLLGFTCRAIIDLGFHKDPPQPEKETLDARRRTFYCVYALDRAISMVHARAFSFDDDAVSVGLPSSPPPNDGSIGQKKPSDASIPLFMLRQLQSEWYQRLFKCDPDNALPDPTSYIWQKCCAMRLWSEKLPSDLPISIREMFDLELRYSYVYCIAPSTGAPHLTAYERLLIFEHVIGYIDRIYHVAHASSNAAFYTYHDVLKVYFMGSQFVAVLRDAAESLLNGTPPPAPFTVPGKPAPPPIPQRFGPHVDNLDRSLNCLEKTSLTLKRYGERWQNALALLETFDMISAQVTENLHGRKRMRDAASPSNRGSQTPRGPVPDSQPLTYGTPRQQSPYTPMSQHSPHSSIGQRPSHPQHSQQHSQDGSWLDVDVSQMIQGGGRI</sequence>
<dbReference type="InterPro" id="IPR007219">
    <property type="entry name" value="XnlR_reg_dom"/>
</dbReference>
<dbReference type="AlphaFoldDB" id="A0AAV9H886"/>
<dbReference type="Pfam" id="PF04082">
    <property type="entry name" value="Fungal_trans"/>
    <property type="match status" value="1"/>
</dbReference>
<keyword evidence="7" id="KW-0539">Nucleus</keyword>
<dbReference type="InterPro" id="IPR052202">
    <property type="entry name" value="Yeast_MetPath_Reg"/>
</dbReference>
<proteinExistence type="predicted"/>
<dbReference type="SMART" id="SM00906">
    <property type="entry name" value="Fungal_trans"/>
    <property type="match status" value="1"/>
</dbReference>
<dbReference type="Gene3D" id="4.10.240.10">
    <property type="entry name" value="Zn(2)-C6 fungal-type DNA-binding domain"/>
    <property type="match status" value="1"/>
</dbReference>
<dbReference type="CDD" id="cd12148">
    <property type="entry name" value="fungal_TF_MHR"/>
    <property type="match status" value="1"/>
</dbReference>
<keyword evidence="6" id="KW-0804">Transcription</keyword>
<feature type="compositionally biased region" description="Low complexity" evidence="8">
    <location>
        <begin position="656"/>
        <end position="667"/>
    </location>
</feature>
<feature type="compositionally biased region" description="Polar residues" evidence="8">
    <location>
        <begin position="610"/>
        <end position="619"/>
    </location>
</feature>
<comment type="subcellular location">
    <subcellularLocation>
        <location evidence="1">Nucleus</location>
    </subcellularLocation>
</comment>
<comment type="caution">
    <text evidence="10">The sequence shown here is derived from an EMBL/GenBank/DDBJ whole genome shotgun (WGS) entry which is preliminary data.</text>
</comment>
<dbReference type="GO" id="GO:0006351">
    <property type="term" value="P:DNA-templated transcription"/>
    <property type="evidence" value="ECO:0007669"/>
    <property type="project" value="InterPro"/>
</dbReference>
<reference evidence="10" key="1">
    <citation type="journal article" date="2023" name="Mol. Phylogenet. Evol.">
        <title>Genome-scale phylogeny and comparative genomics of the fungal order Sordariales.</title>
        <authorList>
            <person name="Hensen N."/>
            <person name="Bonometti L."/>
            <person name="Westerberg I."/>
            <person name="Brannstrom I.O."/>
            <person name="Guillou S."/>
            <person name="Cros-Aarteil S."/>
            <person name="Calhoun S."/>
            <person name="Haridas S."/>
            <person name="Kuo A."/>
            <person name="Mondo S."/>
            <person name="Pangilinan J."/>
            <person name="Riley R."/>
            <person name="LaButti K."/>
            <person name="Andreopoulos B."/>
            <person name="Lipzen A."/>
            <person name="Chen C."/>
            <person name="Yan M."/>
            <person name="Daum C."/>
            <person name="Ng V."/>
            <person name="Clum A."/>
            <person name="Steindorff A."/>
            <person name="Ohm R.A."/>
            <person name="Martin F."/>
            <person name="Silar P."/>
            <person name="Natvig D.O."/>
            <person name="Lalanne C."/>
            <person name="Gautier V."/>
            <person name="Ament-Velasquez S.L."/>
            <person name="Kruys A."/>
            <person name="Hutchinson M.I."/>
            <person name="Powell A.J."/>
            <person name="Barry K."/>
            <person name="Miller A.N."/>
            <person name="Grigoriev I.V."/>
            <person name="Debuchy R."/>
            <person name="Gladieux P."/>
            <person name="Hiltunen Thoren M."/>
            <person name="Johannesson H."/>
        </authorList>
    </citation>
    <scope>NUCLEOTIDE SEQUENCE</scope>
    <source>
        <strain evidence="10">PSN324</strain>
    </source>
</reference>
<dbReference type="PROSITE" id="PS50048">
    <property type="entry name" value="ZN2_CY6_FUNGAL_2"/>
    <property type="match status" value="1"/>
</dbReference>
<feature type="domain" description="Zn(2)-C6 fungal-type" evidence="9">
    <location>
        <begin position="20"/>
        <end position="52"/>
    </location>
</feature>
<keyword evidence="3" id="KW-0862">Zinc</keyword>
<dbReference type="SMART" id="SM00066">
    <property type="entry name" value="GAL4"/>
    <property type="match status" value="1"/>
</dbReference>
<dbReference type="Pfam" id="PF00172">
    <property type="entry name" value="Zn_clus"/>
    <property type="match status" value="1"/>
</dbReference>
<dbReference type="GO" id="GO:0045944">
    <property type="term" value="P:positive regulation of transcription by RNA polymerase II"/>
    <property type="evidence" value="ECO:0007669"/>
    <property type="project" value="TreeGrafter"/>
</dbReference>
<dbReference type="PANTHER" id="PTHR47782:SF2">
    <property type="entry name" value="TRANSCRIPTION FACTOR, PUTATIVE (AFU_ORTHOLOGUE AFUA_4G12570)-RELATED"/>
    <property type="match status" value="1"/>
</dbReference>
<organism evidence="10 11">
    <name type="scientific">Cladorrhinum samala</name>
    <dbReference type="NCBI Taxonomy" id="585594"/>
    <lineage>
        <taxon>Eukaryota</taxon>
        <taxon>Fungi</taxon>
        <taxon>Dikarya</taxon>
        <taxon>Ascomycota</taxon>
        <taxon>Pezizomycotina</taxon>
        <taxon>Sordariomycetes</taxon>
        <taxon>Sordariomycetidae</taxon>
        <taxon>Sordariales</taxon>
        <taxon>Podosporaceae</taxon>
        <taxon>Cladorrhinum</taxon>
    </lineage>
</organism>
<dbReference type="EMBL" id="MU865170">
    <property type="protein sequence ID" value="KAK4456747.1"/>
    <property type="molecule type" value="Genomic_DNA"/>
</dbReference>
<feature type="compositionally biased region" description="Polar residues" evidence="8">
    <location>
        <begin position="627"/>
        <end position="654"/>
    </location>
</feature>
<evidence type="ECO:0000313" key="10">
    <source>
        <dbReference type="EMBL" id="KAK4456747.1"/>
    </source>
</evidence>
<evidence type="ECO:0000256" key="2">
    <source>
        <dbReference type="ARBA" id="ARBA00022723"/>
    </source>
</evidence>
<evidence type="ECO:0000256" key="8">
    <source>
        <dbReference type="SAM" id="MobiDB-lite"/>
    </source>
</evidence>
<keyword evidence="11" id="KW-1185">Reference proteome</keyword>
<dbReference type="GO" id="GO:0008270">
    <property type="term" value="F:zinc ion binding"/>
    <property type="evidence" value="ECO:0007669"/>
    <property type="project" value="InterPro"/>
</dbReference>
<dbReference type="GO" id="GO:0005634">
    <property type="term" value="C:nucleus"/>
    <property type="evidence" value="ECO:0007669"/>
    <property type="project" value="UniProtKB-SubCell"/>
</dbReference>
<evidence type="ECO:0000259" key="9">
    <source>
        <dbReference type="PROSITE" id="PS50048"/>
    </source>
</evidence>
<dbReference type="PANTHER" id="PTHR47782">
    <property type="entry name" value="ZN(II)2CYS6 TRANSCRIPTION FACTOR (EUROFUNG)-RELATED"/>
    <property type="match status" value="1"/>
</dbReference>
<keyword evidence="5" id="KW-0238">DNA-binding</keyword>
<dbReference type="InterPro" id="IPR001138">
    <property type="entry name" value="Zn2Cys6_DnaBD"/>
</dbReference>
<evidence type="ECO:0000256" key="5">
    <source>
        <dbReference type="ARBA" id="ARBA00023125"/>
    </source>
</evidence>
<evidence type="ECO:0000256" key="3">
    <source>
        <dbReference type="ARBA" id="ARBA00022833"/>
    </source>
</evidence>
<dbReference type="SUPFAM" id="SSF57701">
    <property type="entry name" value="Zn2/Cys6 DNA-binding domain"/>
    <property type="match status" value="1"/>
</dbReference>
<dbReference type="PROSITE" id="PS00463">
    <property type="entry name" value="ZN2_CY6_FUNGAL_1"/>
    <property type="match status" value="1"/>
</dbReference>
<evidence type="ECO:0000313" key="11">
    <source>
        <dbReference type="Proteomes" id="UP001321749"/>
    </source>
</evidence>
<keyword evidence="4" id="KW-0805">Transcription regulation</keyword>
<evidence type="ECO:0000256" key="1">
    <source>
        <dbReference type="ARBA" id="ARBA00004123"/>
    </source>
</evidence>
<name>A0AAV9H886_9PEZI</name>
<gene>
    <name evidence="10" type="ORF">QBC42DRAFT_53373</name>
</gene>
<feature type="region of interest" description="Disordered" evidence="8">
    <location>
        <begin position="599"/>
        <end position="673"/>
    </location>
</feature>
<dbReference type="GO" id="GO:0043565">
    <property type="term" value="F:sequence-specific DNA binding"/>
    <property type="evidence" value="ECO:0007669"/>
    <property type="project" value="TreeGrafter"/>
</dbReference>
<dbReference type="GO" id="GO:0000981">
    <property type="term" value="F:DNA-binding transcription factor activity, RNA polymerase II-specific"/>
    <property type="evidence" value="ECO:0007669"/>
    <property type="project" value="InterPro"/>
</dbReference>
<evidence type="ECO:0000256" key="6">
    <source>
        <dbReference type="ARBA" id="ARBA00023163"/>
    </source>
</evidence>
<accession>A0AAV9H886</accession>
<evidence type="ECO:0000256" key="7">
    <source>
        <dbReference type="ARBA" id="ARBA00023242"/>
    </source>
</evidence>
<protein>
    <submittedName>
        <fullName evidence="10">Fungal-specific transcription factor domain-containing protein</fullName>
    </submittedName>
</protein>
<dbReference type="InterPro" id="IPR036864">
    <property type="entry name" value="Zn2-C6_fun-type_DNA-bd_sf"/>
</dbReference>
<reference evidence="10" key="2">
    <citation type="submission" date="2023-06" db="EMBL/GenBank/DDBJ databases">
        <authorList>
            <consortium name="Lawrence Berkeley National Laboratory"/>
            <person name="Mondo S.J."/>
            <person name="Hensen N."/>
            <person name="Bonometti L."/>
            <person name="Westerberg I."/>
            <person name="Brannstrom I.O."/>
            <person name="Guillou S."/>
            <person name="Cros-Aarteil S."/>
            <person name="Calhoun S."/>
            <person name="Haridas S."/>
            <person name="Kuo A."/>
            <person name="Pangilinan J."/>
            <person name="Riley R."/>
            <person name="Labutti K."/>
            <person name="Andreopoulos B."/>
            <person name="Lipzen A."/>
            <person name="Chen C."/>
            <person name="Yanf M."/>
            <person name="Daum C."/>
            <person name="Ng V."/>
            <person name="Clum A."/>
            <person name="Steindorff A."/>
            <person name="Ohm R."/>
            <person name="Martin F."/>
            <person name="Silar P."/>
            <person name="Natvig D."/>
            <person name="Lalanne C."/>
            <person name="Gautier V."/>
            <person name="Ament-Velasquez S.L."/>
            <person name="Kruys A."/>
            <person name="Hutchinson M.I."/>
            <person name="Powell A.J."/>
            <person name="Barry K."/>
            <person name="Miller A.N."/>
            <person name="Grigoriev I.V."/>
            <person name="Debuchy R."/>
            <person name="Gladieux P."/>
            <person name="Thoren M.H."/>
            <person name="Johannesson H."/>
        </authorList>
    </citation>
    <scope>NUCLEOTIDE SEQUENCE</scope>
    <source>
        <strain evidence="10">PSN324</strain>
    </source>
</reference>
<dbReference type="Proteomes" id="UP001321749">
    <property type="component" value="Unassembled WGS sequence"/>
</dbReference>